<protein>
    <submittedName>
        <fullName evidence="2">Uncharacterized protein</fullName>
    </submittedName>
</protein>
<evidence type="ECO:0000313" key="2">
    <source>
        <dbReference type="EMBL" id="GGI84472.1"/>
    </source>
</evidence>
<reference evidence="2" key="3">
    <citation type="submission" date="2020-09" db="EMBL/GenBank/DDBJ databases">
        <authorList>
            <person name="Sun Q."/>
            <person name="Zhou Y."/>
        </authorList>
    </citation>
    <scope>NUCLEOTIDE SEQUENCE</scope>
    <source>
        <strain evidence="2">CGMCC 4.7206</strain>
    </source>
</reference>
<proteinExistence type="predicted"/>
<evidence type="ECO:0000313" key="4">
    <source>
        <dbReference type="Proteomes" id="UP001500220"/>
    </source>
</evidence>
<reference evidence="2 3" key="1">
    <citation type="journal article" date="2014" name="Int. J. Syst. Evol. Microbiol.">
        <title>Complete genome sequence of Corynebacterium casei LMG S-19264T (=DSM 44701T), isolated from a smear-ripened cheese.</title>
        <authorList>
            <consortium name="US DOE Joint Genome Institute (JGI-PGF)"/>
            <person name="Walter F."/>
            <person name="Albersmeier A."/>
            <person name="Kalinowski J."/>
            <person name="Ruckert C."/>
        </authorList>
    </citation>
    <scope>NUCLEOTIDE SEQUENCE [LARGE SCALE GENOMIC DNA]</scope>
    <source>
        <strain evidence="2 3">CGMCC 4.7206</strain>
    </source>
</reference>
<keyword evidence="4" id="KW-1185">Reference proteome</keyword>
<dbReference type="Proteomes" id="UP001500220">
    <property type="component" value="Unassembled WGS sequence"/>
</dbReference>
<dbReference type="SUPFAM" id="SSF102405">
    <property type="entry name" value="MCP/YpsA-like"/>
    <property type="match status" value="1"/>
</dbReference>
<evidence type="ECO:0000313" key="3">
    <source>
        <dbReference type="Proteomes" id="UP000597989"/>
    </source>
</evidence>
<dbReference type="EMBL" id="BMMT01000006">
    <property type="protein sequence ID" value="GGI84472.1"/>
    <property type="molecule type" value="Genomic_DNA"/>
</dbReference>
<reference evidence="1 4" key="2">
    <citation type="journal article" date="2019" name="Int. J. Syst. Evol. Microbiol.">
        <title>The Global Catalogue of Microorganisms (GCM) 10K type strain sequencing project: providing services to taxonomists for standard genome sequencing and annotation.</title>
        <authorList>
            <consortium name="The Broad Institute Genomics Platform"/>
            <consortium name="The Broad Institute Genome Sequencing Center for Infectious Disease"/>
            <person name="Wu L."/>
            <person name="Ma J."/>
        </authorList>
    </citation>
    <scope>NUCLEOTIDE SEQUENCE [LARGE SCALE GENOMIC DNA]</scope>
    <source>
        <strain evidence="1 4">JCM 10664</strain>
    </source>
</reference>
<organism evidence="2 3">
    <name type="scientific">Saccharopolyspora thermophila</name>
    <dbReference type="NCBI Taxonomy" id="89367"/>
    <lineage>
        <taxon>Bacteria</taxon>
        <taxon>Bacillati</taxon>
        <taxon>Actinomycetota</taxon>
        <taxon>Actinomycetes</taxon>
        <taxon>Pseudonocardiales</taxon>
        <taxon>Pseudonocardiaceae</taxon>
        <taxon>Saccharopolyspora</taxon>
    </lineage>
</organism>
<dbReference type="Gene3D" id="3.40.50.450">
    <property type="match status" value="1"/>
</dbReference>
<reference evidence="1" key="4">
    <citation type="submission" date="2023-12" db="EMBL/GenBank/DDBJ databases">
        <authorList>
            <person name="Sun Q."/>
            <person name="Inoue M."/>
        </authorList>
    </citation>
    <scope>NUCLEOTIDE SEQUENCE</scope>
    <source>
        <strain evidence="1">JCM 10664</strain>
    </source>
</reference>
<dbReference type="AlphaFoldDB" id="A0A917NAY9"/>
<dbReference type="EMBL" id="BAAAHC010000008">
    <property type="protein sequence ID" value="GAA0517763.1"/>
    <property type="molecule type" value="Genomic_DNA"/>
</dbReference>
<gene>
    <name evidence="1" type="ORF">GCM10009545_19750</name>
    <name evidence="2" type="ORF">GCM10011581_22000</name>
</gene>
<accession>A0A917NAY9</accession>
<evidence type="ECO:0000313" key="1">
    <source>
        <dbReference type="EMBL" id="GAA0517763.1"/>
    </source>
</evidence>
<dbReference type="Proteomes" id="UP000597989">
    <property type="component" value="Unassembled WGS sequence"/>
</dbReference>
<comment type="caution">
    <text evidence="2">The sequence shown here is derived from an EMBL/GenBank/DDBJ whole genome shotgun (WGS) entry which is preliminary data.</text>
</comment>
<sequence length="163" mass="17191">MARVAITGHRGLPERTATLVEEALRASVRAVGADLVGVTCLADGADTLFARAVLDAGGRLEVVVPAARYRDALPDDHRPVFDALLAAAVRVVRLDHVQPTPQSYLDAGLRMLELSDELLAVWDGEPARGRGGTADIVEAARARGLPVTVLWPPGAHRVPPADG</sequence>
<name>A0A917NAY9_9PSEU</name>
<dbReference type="RefSeq" id="WP_188987221.1">
    <property type="nucleotide sequence ID" value="NZ_BAAAHC010000008.1"/>
</dbReference>